<proteinExistence type="predicted"/>
<keyword evidence="2" id="KW-0687">Ribonucleoprotein</keyword>
<dbReference type="Proteomes" id="UP000292702">
    <property type="component" value="Unassembled WGS sequence"/>
</dbReference>
<feature type="compositionally biased region" description="Basic and acidic residues" evidence="1">
    <location>
        <begin position="271"/>
        <end position="282"/>
    </location>
</feature>
<dbReference type="EMBL" id="RWJN01000318">
    <property type="protein sequence ID" value="TCD63161.1"/>
    <property type="molecule type" value="Genomic_DNA"/>
</dbReference>
<gene>
    <name evidence="2" type="primary">NAM9</name>
    <name evidence="2" type="ORF">EIP91_005889</name>
</gene>
<evidence type="ECO:0000313" key="3">
    <source>
        <dbReference type="Proteomes" id="UP000292702"/>
    </source>
</evidence>
<accession>A0A4R0R6J8</accession>
<dbReference type="AlphaFoldDB" id="A0A4R0R6J8"/>
<protein>
    <submittedName>
        <fullName evidence="2">Mitochondrial 37S ribosomal protein nam9</fullName>
    </submittedName>
</protein>
<keyword evidence="2" id="KW-0689">Ribosomal protein</keyword>
<comment type="caution">
    <text evidence="2">The sequence shown here is derived from an EMBL/GenBank/DDBJ whole genome shotgun (WGS) entry which is preliminary data.</text>
</comment>
<feature type="region of interest" description="Disordered" evidence="1">
    <location>
        <begin position="255"/>
        <end position="282"/>
    </location>
</feature>
<feature type="compositionally biased region" description="Acidic residues" evidence="1">
    <location>
        <begin position="179"/>
        <end position="189"/>
    </location>
</feature>
<evidence type="ECO:0000256" key="1">
    <source>
        <dbReference type="SAM" id="MobiDB-lite"/>
    </source>
</evidence>
<evidence type="ECO:0000313" key="2">
    <source>
        <dbReference type="EMBL" id="TCD63161.1"/>
    </source>
</evidence>
<dbReference type="OrthoDB" id="3356781at2759"/>
<feature type="region of interest" description="Disordered" evidence="1">
    <location>
        <begin position="176"/>
        <end position="220"/>
    </location>
</feature>
<dbReference type="SUPFAM" id="SSF55174">
    <property type="entry name" value="Alpha-L RNA-binding motif"/>
    <property type="match status" value="1"/>
</dbReference>
<name>A0A4R0R6J8_9APHY</name>
<reference evidence="2 3" key="1">
    <citation type="submission" date="2018-11" db="EMBL/GenBank/DDBJ databases">
        <title>Genome assembly of Steccherinum ochraceum LE-BIN_3174, the white-rot fungus of the Steccherinaceae family (The Residual Polyporoid clade, Polyporales, Basidiomycota).</title>
        <authorList>
            <person name="Fedorova T.V."/>
            <person name="Glazunova O.A."/>
            <person name="Landesman E.O."/>
            <person name="Moiseenko K.V."/>
            <person name="Psurtseva N.V."/>
            <person name="Savinova O.S."/>
            <person name="Shakhova N.V."/>
            <person name="Tyazhelova T.V."/>
            <person name="Vasina D.V."/>
        </authorList>
    </citation>
    <scope>NUCLEOTIDE SEQUENCE [LARGE SCALE GENOMIC DNA]</scope>
    <source>
        <strain evidence="2 3">LE-BIN_3174</strain>
    </source>
</reference>
<keyword evidence="3" id="KW-1185">Reference proteome</keyword>
<sequence length="282" mass="32066">MRDPNVYNFRRALPRMSWDPRNLFNLWRRSVGPLAREAQWKDSSLTVFQQRWIAKRLVRGYHGDFVNEKIFKRWYLPTTLPDVRQHRGRAGAQKSVMLGKWAKKDAMVDLVTKKQEEEDGRGLAPVGSLMFTELERRIDIVIFRACLAHSHTDANVRLAPGDMVTVDPKAIRFLQEQALPEEETEETSNDAETSAEGSSSSQPKPTPRRPARKSNSGLTPFNPPPYSAPFMFVPAYLEVSFPACSAIYLRHPTARPGYSEIPTPFDADGEVEQKSDGKDAYE</sequence>
<organism evidence="2 3">
    <name type="scientific">Steccherinum ochraceum</name>
    <dbReference type="NCBI Taxonomy" id="92696"/>
    <lineage>
        <taxon>Eukaryota</taxon>
        <taxon>Fungi</taxon>
        <taxon>Dikarya</taxon>
        <taxon>Basidiomycota</taxon>
        <taxon>Agaricomycotina</taxon>
        <taxon>Agaricomycetes</taxon>
        <taxon>Polyporales</taxon>
        <taxon>Steccherinaceae</taxon>
        <taxon>Steccherinum</taxon>
    </lineage>
</organism>
<dbReference type="STRING" id="92696.A0A4R0R6J8"/>
<dbReference type="GO" id="GO:0005840">
    <property type="term" value="C:ribosome"/>
    <property type="evidence" value="ECO:0007669"/>
    <property type="project" value="UniProtKB-KW"/>
</dbReference>